<protein>
    <recommendedName>
        <fullName evidence="4">F-box domain-containing protein</fullName>
    </recommendedName>
</protein>
<sequence>MDLTPVHIRGKKRPRTNADSGQNTIKRSRGRPPKAPKAEPALKLSGTSSTVLSASEKLQKRRKPRRPLSRLEQLPNEIIQTIFLESQNVDLPGCSPHLTRVLNSEHMYLEFCVQTYLKEDDEDGQFWFPISRGLPQRRFFTFQFWGKLENRLVSTIELLRANGDDIEALKYWAYEIPVKLLSGPWKTNESLDEDQNFKFLSDLHRKKLWPPLEGKGVMQAMIQGIRNAVMCNNQRVFNILISFGLHFDLYEGTKDFTELIRYAVIECGCNEDMVGPLLRHSPVTFDYMDPELWAWVERNKDTGNGKGEWLMEILRLT</sequence>
<organism evidence="2 3">
    <name type="scientific">Patellaria atrata CBS 101060</name>
    <dbReference type="NCBI Taxonomy" id="1346257"/>
    <lineage>
        <taxon>Eukaryota</taxon>
        <taxon>Fungi</taxon>
        <taxon>Dikarya</taxon>
        <taxon>Ascomycota</taxon>
        <taxon>Pezizomycotina</taxon>
        <taxon>Dothideomycetes</taxon>
        <taxon>Dothideomycetes incertae sedis</taxon>
        <taxon>Patellariales</taxon>
        <taxon>Patellariaceae</taxon>
        <taxon>Patellaria</taxon>
    </lineage>
</organism>
<dbReference type="Proteomes" id="UP000799429">
    <property type="component" value="Unassembled WGS sequence"/>
</dbReference>
<evidence type="ECO:0008006" key="4">
    <source>
        <dbReference type="Google" id="ProtNLM"/>
    </source>
</evidence>
<keyword evidence="3" id="KW-1185">Reference proteome</keyword>
<accession>A0A9P4SDR3</accession>
<evidence type="ECO:0000256" key="1">
    <source>
        <dbReference type="SAM" id="MobiDB-lite"/>
    </source>
</evidence>
<proteinExistence type="predicted"/>
<name>A0A9P4SDR3_9PEZI</name>
<evidence type="ECO:0000313" key="3">
    <source>
        <dbReference type="Proteomes" id="UP000799429"/>
    </source>
</evidence>
<feature type="region of interest" description="Disordered" evidence="1">
    <location>
        <begin position="1"/>
        <end position="69"/>
    </location>
</feature>
<dbReference type="OrthoDB" id="4167490at2759"/>
<dbReference type="EMBL" id="MU006094">
    <property type="protein sequence ID" value="KAF2839947.1"/>
    <property type="molecule type" value="Genomic_DNA"/>
</dbReference>
<dbReference type="AlphaFoldDB" id="A0A9P4SDR3"/>
<reference evidence="2" key="1">
    <citation type="journal article" date="2020" name="Stud. Mycol.">
        <title>101 Dothideomycetes genomes: a test case for predicting lifestyles and emergence of pathogens.</title>
        <authorList>
            <person name="Haridas S."/>
            <person name="Albert R."/>
            <person name="Binder M."/>
            <person name="Bloem J."/>
            <person name="Labutti K."/>
            <person name="Salamov A."/>
            <person name="Andreopoulos B."/>
            <person name="Baker S."/>
            <person name="Barry K."/>
            <person name="Bills G."/>
            <person name="Bluhm B."/>
            <person name="Cannon C."/>
            <person name="Castanera R."/>
            <person name="Culley D."/>
            <person name="Daum C."/>
            <person name="Ezra D."/>
            <person name="Gonzalez J."/>
            <person name="Henrissat B."/>
            <person name="Kuo A."/>
            <person name="Liang C."/>
            <person name="Lipzen A."/>
            <person name="Lutzoni F."/>
            <person name="Magnuson J."/>
            <person name="Mondo S."/>
            <person name="Nolan M."/>
            <person name="Ohm R."/>
            <person name="Pangilinan J."/>
            <person name="Park H.-J."/>
            <person name="Ramirez L."/>
            <person name="Alfaro M."/>
            <person name="Sun H."/>
            <person name="Tritt A."/>
            <person name="Yoshinaga Y."/>
            <person name="Zwiers L.-H."/>
            <person name="Turgeon B."/>
            <person name="Goodwin S."/>
            <person name="Spatafora J."/>
            <person name="Crous P."/>
            <person name="Grigoriev I."/>
        </authorList>
    </citation>
    <scope>NUCLEOTIDE SEQUENCE</scope>
    <source>
        <strain evidence="2">CBS 101060</strain>
    </source>
</reference>
<gene>
    <name evidence="2" type="ORF">M501DRAFT_1016034</name>
</gene>
<evidence type="ECO:0000313" key="2">
    <source>
        <dbReference type="EMBL" id="KAF2839947.1"/>
    </source>
</evidence>
<comment type="caution">
    <text evidence="2">The sequence shown here is derived from an EMBL/GenBank/DDBJ whole genome shotgun (WGS) entry which is preliminary data.</text>
</comment>
<feature type="compositionally biased region" description="Basic residues" evidence="1">
    <location>
        <begin position="59"/>
        <end position="68"/>
    </location>
</feature>